<feature type="domain" description="ACB" evidence="2">
    <location>
        <begin position="4"/>
        <end position="62"/>
    </location>
</feature>
<dbReference type="GO" id="GO:0005737">
    <property type="term" value="C:cytoplasm"/>
    <property type="evidence" value="ECO:0007669"/>
    <property type="project" value="TreeGrafter"/>
</dbReference>
<reference evidence="4" key="1">
    <citation type="journal article" date="2018" name="Nat. Microbiol.">
        <title>Leveraging single-cell genomics to expand the fungal tree of life.</title>
        <authorList>
            <person name="Ahrendt S.R."/>
            <person name="Quandt C.A."/>
            <person name="Ciobanu D."/>
            <person name="Clum A."/>
            <person name="Salamov A."/>
            <person name="Andreopoulos B."/>
            <person name="Cheng J.F."/>
            <person name="Woyke T."/>
            <person name="Pelin A."/>
            <person name="Henrissat B."/>
            <person name="Reynolds N.K."/>
            <person name="Benny G.L."/>
            <person name="Smith M.E."/>
            <person name="James T.Y."/>
            <person name="Grigoriev I.V."/>
        </authorList>
    </citation>
    <scope>NUCLEOTIDE SEQUENCE [LARGE SCALE GENOMIC DNA]</scope>
    <source>
        <strain evidence="4">CSF55</strain>
    </source>
</reference>
<dbReference type="InterPro" id="IPR014352">
    <property type="entry name" value="FERM/acyl-CoA-bd_prot_sf"/>
</dbReference>
<dbReference type="InterPro" id="IPR022408">
    <property type="entry name" value="Acyl-CoA-binding_prot_CS"/>
</dbReference>
<gene>
    <name evidence="3" type="ORF">ROZALSC1DRAFT_18049</name>
</gene>
<dbReference type="Proteomes" id="UP000281549">
    <property type="component" value="Unassembled WGS sequence"/>
</dbReference>
<dbReference type="SUPFAM" id="SSF47027">
    <property type="entry name" value="Acyl-CoA binding protein"/>
    <property type="match status" value="1"/>
</dbReference>
<accession>A0A4P9YA30</accession>
<dbReference type="AlphaFoldDB" id="A0A4P9YA30"/>
<dbReference type="PROSITE" id="PS51228">
    <property type="entry name" value="ACB_2"/>
    <property type="match status" value="1"/>
</dbReference>
<evidence type="ECO:0000313" key="3">
    <source>
        <dbReference type="EMBL" id="RKP16046.1"/>
    </source>
</evidence>
<dbReference type="InterPro" id="IPR000582">
    <property type="entry name" value="Acyl-CoA-binding_protein"/>
</dbReference>
<dbReference type="PANTHER" id="PTHR23310:SF77">
    <property type="entry name" value="LD25952P"/>
    <property type="match status" value="1"/>
</dbReference>
<evidence type="ECO:0000259" key="2">
    <source>
        <dbReference type="PROSITE" id="PS51228"/>
    </source>
</evidence>
<dbReference type="Gene3D" id="1.20.80.10">
    <property type="match status" value="1"/>
</dbReference>
<protein>
    <submittedName>
        <fullName evidence="3">Acyl-CoA-binding protein</fullName>
    </submittedName>
</protein>
<dbReference type="PROSITE" id="PS00880">
    <property type="entry name" value="ACB_1"/>
    <property type="match status" value="1"/>
</dbReference>
<keyword evidence="1" id="KW-0446">Lipid-binding</keyword>
<dbReference type="PRINTS" id="PR00689">
    <property type="entry name" value="ACOABINDINGP"/>
</dbReference>
<dbReference type="InterPro" id="IPR035984">
    <property type="entry name" value="Acyl-CoA-binding_sf"/>
</dbReference>
<dbReference type="Pfam" id="PF00887">
    <property type="entry name" value="ACBP"/>
    <property type="match status" value="1"/>
</dbReference>
<organism evidence="3 4">
    <name type="scientific">Rozella allomycis (strain CSF55)</name>
    <dbReference type="NCBI Taxonomy" id="988480"/>
    <lineage>
        <taxon>Eukaryota</taxon>
        <taxon>Fungi</taxon>
        <taxon>Fungi incertae sedis</taxon>
        <taxon>Cryptomycota</taxon>
        <taxon>Cryptomycota incertae sedis</taxon>
        <taxon>Rozella</taxon>
    </lineage>
</organism>
<name>A0A4P9YA30_ROZAC</name>
<dbReference type="EMBL" id="ML007091">
    <property type="protein sequence ID" value="RKP16046.1"/>
    <property type="molecule type" value="Genomic_DNA"/>
</dbReference>
<evidence type="ECO:0000256" key="1">
    <source>
        <dbReference type="ARBA" id="ARBA00023121"/>
    </source>
</evidence>
<sequence length="62" mass="7154">MYSLVDQFDRAVKFLKELPQDTEIEPTNDEKLKLYGAYKQATSGSCNIAKPPFWDIVAKSKW</sequence>
<dbReference type="PANTHER" id="PTHR23310">
    <property type="entry name" value="ACYL-COA-BINDING PROTEIN, ACBP"/>
    <property type="match status" value="1"/>
</dbReference>
<evidence type="ECO:0000313" key="4">
    <source>
        <dbReference type="Proteomes" id="UP000281549"/>
    </source>
</evidence>
<dbReference type="GO" id="GO:0006631">
    <property type="term" value="P:fatty acid metabolic process"/>
    <property type="evidence" value="ECO:0007669"/>
    <property type="project" value="TreeGrafter"/>
</dbReference>
<proteinExistence type="predicted"/>
<dbReference type="GO" id="GO:0000062">
    <property type="term" value="F:fatty-acyl-CoA binding"/>
    <property type="evidence" value="ECO:0007669"/>
    <property type="project" value="InterPro"/>
</dbReference>